<keyword evidence="5 6" id="KW-0694">RNA-binding</keyword>
<feature type="binding site" evidence="6">
    <location>
        <begin position="141"/>
        <end position="147"/>
    </location>
    <ligand>
        <name>S-adenosyl-L-methionine</name>
        <dbReference type="ChEBI" id="CHEBI:59789"/>
    </ligand>
</feature>
<accession>A0A0H5QVA3</accession>
<dbReference type="PANTHER" id="PTHR22808">
    <property type="entry name" value="NCL1 YEAST -RELATED NOL1/NOP2/FMU SUN DOMAIN-CONTAINING"/>
    <property type="match status" value="1"/>
</dbReference>
<dbReference type="SUPFAM" id="SSF53335">
    <property type="entry name" value="S-adenosyl-L-methionine-dependent methyltransferases"/>
    <property type="match status" value="1"/>
</dbReference>
<evidence type="ECO:0000256" key="4">
    <source>
        <dbReference type="ARBA" id="ARBA00022691"/>
    </source>
</evidence>
<feature type="binding site" evidence="6">
    <location>
        <position position="170"/>
    </location>
    <ligand>
        <name>S-adenosyl-L-methionine</name>
        <dbReference type="ChEBI" id="CHEBI:59789"/>
    </ligand>
</feature>
<evidence type="ECO:0000256" key="2">
    <source>
        <dbReference type="ARBA" id="ARBA00022603"/>
    </source>
</evidence>
<dbReference type="AlphaFoldDB" id="A0A0H5QVA3"/>
<dbReference type="CDD" id="cd02440">
    <property type="entry name" value="AdoMet_MTases"/>
    <property type="match status" value="1"/>
</dbReference>
<feature type="active site" description="Nucleophile" evidence="6">
    <location>
        <position position="266"/>
    </location>
</feature>
<evidence type="ECO:0000256" key="6">
    <source>
        <dbReference type="PROSITE-ProRule" id="PRU01023"/>
    </source>
</evidence>
<protein>
    <recommendedName>
        <fullName evidence="7">SAM-dependent MTase RsmB/NOP-type domain-containing protein</fullName>
    </recommendedName>
</protein>
<reference evidence="8" key="1">
    <citation type="submission" date="2015-04" db="EMBL/GenBank/DDBJ databases">
        <title>The genome sequence of the plant pathogenic Rhizarian Plasmodiophora brassicae reveals insights in its biotrophic life cycle and the origin of chitin synthesis.</title>
        <authorList>
            <person name="Schwelm A."/>
            <person name="Fogelqvist J."/>
            <person name="Knaust A."/>
            <person name="Julke S."/>
            <person name="Lilja T."/>
            <person name="Dhandapani V."/>
            <person name="Bonilla-Rosso G."/>
            <person name="Karlsson M."/>
            <person name="Shevchenko A."/>
            <person name="Choi S.R."/>
            <person name="Kim H.G."/>
            <person name="Park J.Y."/>
            <person name="Lim Y.P."/>
            <person name="Ludwig-Muller J."/>
            <person name="Dixelius C."/>
        </authorList>
    </citation>
    <scope>NUCLEOTIDE SEQUENCE</scope>
    <source>
        <tissue evidence="8">Potato root galls</tissue>
    </source>
</reference>
<evidence type="ECO:0000313" key="8">
    <source>
        <dbReference type="EMBL" id="CRZ05682.1"/>
    </source>
</evidence>
<dbReference type="PRINTS" id="PR02008">
    <property type="entry name" value="RCMTFAMILY"/>
</dbReference>
<dbReference type="GO" id="GO:0001510">
    <property type="term" value="P:RNA methylation"/>
    <property type="evidence" value="ECO:0007669"/>
    <property type="project" value="InterPro"/>
</dbReference>
<evidence type="ECO:0000256" key="1">
    <source>
        <dbReference type="ARBA" id="ARBA00007494"/>
    </source>
</evidence>
<dbReference type="InterPro" id="IPR057285">
    <property type="entry name" value="Pre-PUA_NSUN2"/>
</dbReference>
<sequence>LVTLIVFIIPIMKGEDAFLEYYKQQTIVTDGEWDNFQTSIHQPLPASFVVVEQYAGGAGKRLLAQLESGRYQDLSCLDWYPNRLAWHATTPRVSWSDDFKQFLKAQTEMGTIIRQEVVSMIPVLLLTDNSLPANPSFLDICAAPGSKTAQLAQVLRQRSSDDSGVIVANDCNANRASMLMSRLKCSGSAALVVTRCDAAEFPANQLFDRVLCDVPCSGDGTIRKAPKLLSNWKPTSASALHAQQLKIAKRAFRLTKPGGRMVYSTCSFNPIENEAVVLALLHEFGDQIRVLENSQLLKGLHRSPGLTHWEVLAANGPDTAFTAYESREEAKRTKHGGQCPDTLFPVGQRLSELSHCMRLLPHHNNAGGFFVALLERRDIISVERAFADLPSVSDPKFRGDSLFPFVPILSAKNGREITECITQSMNLLDSFPMKSIFFRDHGDDDAHDGQNHGRRARLYMLSPMAARFAQYYTTTSNLMHAGVRIFERCSRPDGVDMEFRLSWEGLNHVIPHISLKEMMLSMSLASLTPLLSGKPMPISSEIAMLSCTNDENAYRGNIIVECELDNITVQLPGRLSARSIQLLSPARALDAMSLMIK</sequence>
<feature type="domain" description="SAM-dependent MTase RsmB/NOP-type" evidence="7">
    <location>
        <begin position="36"/>
        <end position="377"/>
    </location>
</feature>
<dbReference type="PROSITE" id="PS01153">
    <property type="entry name" value="NOL1_NOP2_SUN"/>
    <property type="match status" value="1"/>
</dbReference>
<proteinExistence type="inferred from homology"/>
<dbReference type="Pfam" id="PF01189">
    <property type="entry name" value="Methyltr_RsmB-F"/>
    <property type="match status" value="1"/>
</dbReference>
<dbReference type="GO" id="GO:0003723">
    <property type="term" value="F:RNA binding"/>
    <property type="evidence" value="ECO:0007669"/>
    <property type="project" value="UniProtKB-UniRule"/>
</dbReference>
<evidence type="ECO:0000259" key="7">
    <source>
        <dbReference type="PROSITE" id="PS51686"/>
    </source>
</evidence>
<feature type="binding site" evidence="6">
    <location>
        <position position="197"/>
    </location>
    <ligand>
        <name>S-adenosyl-L-methionine</name>
        <dbReference type="ChEBI" id="CHEBI:59789"/>
    </ligand>
</feature>
<dbReference type="Pfam" id="PF25376">
    <property type="entry name" value="Pre-PUA_NSUN2"/>
    <property type="match status" value="1"/>
</dbReference>
<feature type="binding site" evidence="6">
    <location>
        <position position="213"/>
    </location>
    <ligand>
        <name>S-adenosyl-L-methionine</name>
        <dbReference type="ChEBI" id="CHEBI:59789"/>
    </ligand>
</feature>
<evidence type="ECO:0000256" key="5">
    <source>
        <dbReference type="ARBA" id="ARBA00022884"/>
    </source>
</evidence>
<dbReference type="Gene3D" id="3.40.50.150">
    <property type="entry name" value="Vaccinia Virus protein VP39"/>
    <property type="match status" value="1"/>
</dbReference>
<feature type="non-terminal residue" evidence="8">
    <location>
        <position position="1"/>
    </location>
</feature>
<organism evidence="8">
    <name type="scientific">Spongospora subterranea</name>
    <dbReference type="NCBI Taxonomy" id="70186"/>
    <lineage>
        <taxon>Eukaryota</taxon>
        <taxon>Sar</taxon>
        <taxon>Rhizaria</taxon>
        <taxon>Endomyxa</taxon>
        <taxon>Phytomyxea</taxon>
        <taxon>Plasmodiophorida</taxon>
        <taxon>Plasmodiophoridae</taxon>
        <taxon>Spongospora</taxon>
    </lineage>
</organism>
<keyword evidence="2 6" id="KW-0489">Methyltransferase</keyword>
<dbReference type="InterPro" id="IPR049560">
    <property type="entry name" value="MeTrfase_RsmB-F_NOP2_cat"/>
</dbReference>
<dbReference type="InterPro" id="IPR001678">
    <property type="entry name" value="MeTrfase_RsmB-F_NOP2_dom"/>
</dbReference>
<dbReference type="EMBL" id="HACM01005240">
    <property type="protein sequence ID" value="CRZ05682.1"/>
    <property type="molecule type" value="Transcribed_RNA"/>
</dbReference>
<comment type="similarity">
    <text evidence="1 6">Belongs to the class I-like SAM-binding methyltransferase superfamily. RsmB/NOP family.</text>
</comment>
<dbReference type="InterPro" id="IPR018314">
    <property type="entry name" value="RsmB/NOL1/NOP2-like_CS"/>
</dbReference>
<dbReference type="InterPro" id="IPR023267">
    <property type="entry name" value="RCMT"/>
</dbReference>
<dbReference type="InterPro" id="IPR029063">
    <property type="entry name" value="SAM-dependent_MTases_sf"/>
</dbReference>
<dbReference type="GO" id="GO:0008173">
    <property type="term" value="F:RNA methyltransferase activity"/>
    <property type="evidence" value="ECO:0007669"/>
    <property type="project" value="InterPro"/>
</dbReference>
<evidence type="ECO:0000256" key="3">
    <source>
        <dbReference type="ARBA" id="ARBA00022679"/>
    </source>
</evidence>
<keyword evidence="4 6" id="KW-0949">S-adenosyl-L-methionine</keyword>
<dbReference type="PROSITE" id="PS51686">
    <property type="entry name" value="SAM_MT_RSMB_NOP"/>
    <property type="match status" value="1"/>
</dbReference>
<keyword evidence="3 6" id="KW-0808">Transferase</keyword>
<name>A0A0H5QVA3_9EUKA</name>